<dbReference type="GO" id="GO:0016887">
    <property type="term" value="F:ATP hydrolysis activity"/>
    <property type="evidence" value="ECO:0007669"/>
    <property type="project" value="InterPro"/>
</dbReference>
<keyword evidence="7" id="KW-0472">Membrane</keyword>
<evidence type="ECO:0000256" key="7">
    <source>
        <dbReference type="ARBA" id="ARBA00023136"/>
    </source>
</evidence>
<sequence length="884" mass="90871">MLQQQPFLAFPSIAERLATAYQQLPNFANGFSVPAGVVSGTLSVAALRTPLKPSECLEGSAARDLHSEAGASINTLEALGIPPCSLVELRPPLGSNQPPQLARLQAMHGGQPGFIHLAPLLAHNLGVRPSAAPFLLASAETEPPLGLSRETVGVRLLAAGEQSVTPGPKAEILQPSGLPVSIAVARRLTLAKVRTSERRRGGGGDGGDVEALTAALRSHFRESCRLVAPGGVVAVQAGALDGRAELLSSLFGEPGGPGGAPTEPPKGVVFFKVTHMEPDGPAAVDPERTALALAGACSAQLPVGVEHYVGAGAALEGALGADACAAWADNPTLAEVGPLLPSWRRVADVLAPVSHPSAAAHGLRASVLLHGPAGSGRRTAALAAAAALGLHAVRFSCRELRGGGDRQTAEALEEALRAAGELSPAMLLLSHLPALTSPGSLSQQAPSGAVSRLAAILSEAALGKPRAGGGASPPPHCEPPHTVVLVACAEDADSIPPAIRRCFTHEIALGSPSAEERGRLLRSLLRGALGGSDLDASVGVLARSTVGLLAHDIVSLCSDAVAIASAEALAAGAEPAVGPGHLDAALRRTRARAASDVGAPDLASGTRWEDVGGLEDCKRAIMDTVELPLRHPALFSGGLRQRSGVLLYGPPGTGKTLLAKAVANECSTNFLGVKGPELINMYIGESERQVREVFARARRAAPCVVFFDEIDALAPARGAGADSGGVMDRVVSQLLAEIDGVQGAGDSAAVFVVAATNRPDLIDPALLRPGRLDKLLYVGVAADAPARLKVLQALTHRFCLDPGLDLMEVAGRCPPQFTGADLYALCSDAWTAAMRRQFGRRGAVPSGVSVCREDFLAALERLQPSLTAEELARYEALRLQYDGS</sequence>
<dbReference type="SUPFAM" id="SSF52540">
    <property type="entry name" value="P-loop containing nucleoside triphosphate hydrolases"/>
    <property type="match status" value="2"/>
</dbReference>
<dbReference type="GO" id="GO:0005829">
    <property type="term" value="C:cytosol"/>
    <property type="evidence" value="ECO:0007669"/>
    <property type="project" value="TreeGrafter"/>
</dbReference>
<dbReference type="InterPro" id="IPR050168">
    <property type="entry name" value="AAA_ATPase_domain"/>
</dbReference>
<dbReference type="InterPro" id="IPR003960">
    <property type="entry name" value="ATPase_AAA_CS"/>
</dbReference>
<keyword evidence="6" id="KW-0067">ATP-binding</keyword>
<dbReference type="EMBL" id="GBEZ01019750">
    <property type="protein sequence ID" value="JAC66848.1"/>
    <property type="molecule type" value="Transcribed_RNA"/>
</dbReference>
<dbReference type="FunFam" id="3.40.50.300:FF:000109">
    <property type="entry name" value="Peroxisomal biogenesis factor 6"/>
    <property type="match status" value="1"/>
</dbReference>
<feature type="domain" description="AAA+ ATPase" evidence="11">
    <location>
        <begin position="641"/>
        <end position="782"/>
    </location>
</feature>
<dbReference type="AlphaFoldDB" id="A0A061R4D3"/>
<keyword evidence="4" id="KW-0547">Nucleotide-binding</keyword>
<evidence type="ECO:0000256" key="2">
    <source>
        <dbReference type="ARBA" id="ARBA00006914"/>
    </source>
</evidence>
<dbReference type="PANTHER" id="PTHR23077:SF9">
    <property type="entry name" value="PEROXISOMAL ATPASE PEX6"/>
    <property type="match status" value="1"/>
</dbReference>
<reference evidence="12" key="1">
    <citation type="submission" date="2014-05" db="EMBL/GenBank/DDBJ databases">
        <title>The transcriptome of the halophilic microalga Tetraselmis sp. GSL018 isolated from the Great Salt Lake, Utah.</title>
        <authorList>
            <person name="Jinkerson R.E."/>
            <person name="D'Adamo S."/>
            <person name="Posewitz M.C."/>
        </authorList>
    </citation>
    <scope>NUCLEOTIDE SEQUENCE</scope>
    <source>
        <strain evidence="12">GSL018</strain>
    </source>
</reference>
<evidence type="ECO:0000313" key="12">
    <source>
        <dbReference type="EMBL" id="JAC66848.1"/>
    </source>
</evidence>
<evidence type="ECO:0000256" key="3">
    <source>
        <dbReference type="ARBA" id="ARBA00022593"/>
    </source>
</evidence>
<dbReference type="Pfam" id="PF00004">
    <property type="entry name" value="AAA"/>
    <property type="match status" value="2"/>
</dbReference>
<organism evidence="12">
    <name type="scientific">Tetraselmis sp. GSL018</name>
    <dbReference type="NCBI Taxonomy" id="582737"/>
    <lineage>
        <taxon>Eukaryota</taxon>
        <taxon>Viridiplantae</taxon>
        <taxon>Chlorophyta</taxon>
        <taxon>core chlorophytes</taxon>
        <taxon>Chlorodendrophyceae</taxon>
        <taxon>Chlorodendrales</taxon>
        <taxon>Chlorodendraceae</taxon>
        <taxon>Tetraselmis</taxon>
    </lineage>
</organism>
<dbReference type="PANTHER" id="PTHR23077">
    <property type="entry name" value="AAA-FAMILY ATPASE"/>
    <property type="match status" value="1"/>
</dbReference>
<dbReference type="GO" id="GO:0016558">
    <property type="term" value="P:protein import into peroxisome matrix"/>
    <property type="evidence" value="ECO:0007669"/>
    <property type="project" value="TreeGrafter"/>
</dbReference>
<dbReference type="PROSITE" id="PS00674">
    <property type="entry name" value="AAA"/>
    <property type="match status" value="1"/>
</dbReference>
<evidence type="ECO:0000256" key="10">
    <source>
        <dbReference type="ARBA" id="ARBA00048778"/>
    </source>
</evidence>
<protein>
    <recommendedName>
        <fullName evidence="8">Peroxisomal ATPase PEX6</fullName>
    </recommendedName>
    <alternativeName>
        <fullName evidence="9">Peroxin-6</fullName>
    </alternativeName>
</protein>
<dbReference type="InterPro" id="IPR003959">
    <property type="entry name" value="ATPase_AAA_core"/>
</dbReference>
<evidence type="ECO:0000259" key="11">
    <source>
        <dbReference type="SMART" id="SM00382"/>
    </source>
</evidence>
<comment type="similarity">
    <text evidence="2">Belongs to the AAA ATPase family.</text>
</comment>
<comment type="subcellular location">
    <subcellularLocation>
        <location evidence="1">Membrane</location>
    </subcellularLocation>
</comment>
<dbReference type="SMART" id="SM00382">
    <property type="entry name" value="AAA"/>
    <property type="match status" value="2"/>
</dbReference>
<comment type="catalytic activity">
    <reaction evidence="10">
        <text>ATP + H2O = ADP + phosphate + H(+)</text>
        <dbReference type="Rhea" id="RHEA:13065"/>
        <dbReference type="ChEBI" id="CHEBI:15377"/>
        <dbReference type="ChEBI" id="CHEBI:15378"/>
        <dbReference type="ChEBI" id="CHEBI:30616"/>
        <dbReference type="ChEBI" id="CHEBI:43474"/>
        <dbReference type="ChEBI" id="CHEBI:456216"/>
    </reaction>
    <physiologicalReaction direction="left-to-right" evidence="10">
        <dbReference type="Rhea" id="RHEA:13066"/>
    </physiologicalReaction>
</comment>
<evidence type="ECO:0000256" key="5">
    <source>
        <dbReference type="ARBA" id="ARBA00022801"/>
    </source>
</evidence>
<proteinExistence type="inferred from homology"/>
<dbReference type="InterPro" id="IPR047533">
    <property type="entry name" value="RecA-like_PEX6_r2"/>
</dbReference>
<evidence type="ECO:0000256" key="9">
    <source>
        <dbReference type="ARBA" id="ARBA00034920"/>
    </source>
</evidence>
<dbReference type="InterPro" id="IPR027417">
    <property type="entry name" value="P-loop_NTPase"/>
</dbReference>
<dbReference type="GO" id="GO:0005524">
    <property type="term" value="F:ATP binding"/>
    <property type="evidence" value="ECO:0007669"/>
    <property type="project" value="UniProtKB-KW"/>
</dbReference>
<dbReference type="Gene3D" id="1.10.8.60">
    <property type="match status" value="1"/>
</dbReference>
<keyword evidence="5" id="KW-0378">Hydrolase</keyword>
<gene>
    <name evidence="12" type="primary">PXAAA1</name>
    <name evidence="12" type="ORF">TSPGSL018_12660</name>
</gene>
<evidence type="ECO:0000256" key="4">
    <source>
        <dbReference type="ARBA" id="ARBA00022741"/>
    </source>
</evidence>
<keyword evidence="3" id="KW-0962">Peroxisome biogenesis</keyword>
<dbReference type="InterPro" id="IPR003593">
    <property type="entry name" value="AAA+_ATPase"/>
</dbReference>
<evidence type="ECO:0000256" key="6">
    <source>
        <dbReference type="ARBA" id="ARBA00022840"/>
    </source>
</evidence>
<dbReference type="GO" id="GO:0005778">
    <property type="term" value="C:peroxisomal membrane"/>
    <property type="evidence" value="ECO:0007669"/>
    <property type="project" value="TreeGrafter"/>
</dbReference>
<dbReference type="CDD" id="cd19527">
    <property type="entry name" value="RecA-like_PEX6_r2"/>
    <property type="match status" value="1"/>
</dbReference>
<evidence type="ECO:0000256" key="8">
    <source>
        <dbReference type="ARBA" id="ARBA00034811"/>
    </source>
</evidence>
<dbReference type="Gene3D" id="3.40.50.300">
    <property type="entry name" value="P-loop containing nucleotide triphosphate hydrolases"/>
    <property type="match status" value="2"/>
</dbReference>
<feature type="domain" description="AAA+ ATPase" evidence="11">
    <location>
        <begin position="363"/>
        <end position="513"/>
    </location>
</feature>
<accession>A0A061R4D3</accession>
<evidence type="ECO:0000256" key="1">
    <source>
        <dbReference type="ARBA" id="ARBA00004370"/>
    </source>
</evidence>
<name>A0A061R4D3_9CHLO</name>